<gene>
    <name evidence="2" type="ORF">GCM10009789_83410</name>
</gene>
<dbReference type="Proteomes" id="UP001500393">
    <property type="component" value="Unassembled WGS sequence"/>
</dbReference>
<dbReference type="EMBL" id="BAAAOS010000066">
    <property type="protein sequence ID" value="GAA1616708.1"/>
    <property type="molecule type" value="Genomic_DNA"/>
</dbReference>
<dbReference type="RefSeq" id="WP_344222315.1">
    <property type="nucleotide sequence ID" value="NZ_BAAAOS010000066.1"/>
</dbReference>
<accession>A0ABN2ESV5</accession>
<comment type="caution">
    <text evidence="2">The sequence shown here is derived from an EMBL/GenBank/DDBJ whole genome shotgun (WGS) entry which is preliminary data.</text>
</comment>
<evidence type="ECO:0000313" key="2">
    <source>
        <dbReference type="EMBL" id="GAA1616708.1"/>
    </source>
</evidence>
<protein>
    <submittedName>
        <fullName evidence="2">Uncharacterized protein</fullName>
    </submittedName>
</protein>
<keyword evidence="3" id="KW-1185">Reference proteome</keyword>
<proteinExistence type="predicted"/>
<name>A0ABN2ESV5_9ACTN</name>
<reference evidence="2 3" key="1">
    <citation type="journal article" date="2019" name="Int. J. Syst. Evol. Microbiol.">
        <title>The Global Catalogue of Microorganisms (GCM) 10K type strain sequencing project: providing services to taxonomists for standard genome sequencing and annotation.</title>
        <authorList>
            <consortium name="The Broad Institute Genomics Platform"/>
            <consortium name="The Broad Institute Genome Sequencing Center for Infectious Disease"/>
            <person name="Wu L."/>
            <person name="Ma J."/>
        </authorList>
    </citation>
    <scope>NUCLEOTIDE SEQUENCE [LARGE SCALE GENOMIC DNA]</scope>
    <source>
        <strain evidence="2 3">JCM 14969</strain>
    </source>
</reference>
<evidence type="ECO:0000256" key="1">
    <source>
        <dbReference type="SAM" id="MobiDB-lite"/>
    </source>
</evidence>
<feature type="region of interest" description="Disordered" evidence="1">
    <location>
        <begin position="1"/>
        <end position="31"/>
    </location>
</feature>
<evidence type="ECO:0000313" key="3">
    <source>
        <dbReference type="Proteomes" id="UP001500393"/>
    </source>
</evidence>
<sequence length="184" mass="20743">MRVPATLEIRTEAVTGESRRTNRSEYFSADASPTQAVPPIVRFLDWCQQQQVTPDGTAYENYTAANPQDRIDAADHPEPVVSGSPAFVYDLNVMQVPGGWVGSLKVRCQQLKRRSNRLQDLVLMPFRSDDTATLHKWAVYYLKRRQIELMELNRPEETAAAETELKEQIAWHNSRAAAGLGEVA</sequence>
<organism evidence="2 3">
    <name type="scientific">Kribbella sancticallisti</name>
    <dbReference type="NCBI Taxonomy" id="460087"/>
    <lineage>
        <taxon>Bacteria</taxon>
        <taxon>Bacillati</taxon>
        <taxon>Actinomycetota</taxon>
        <taxon>Actinomycetes</taxon>
        <taxon>Propionibacteriales</taxon>
        <taxon>Kribbellaceae</taxon>
        <taxon>Kribbella</taxon>
    </lineage>
</organism>